<sequence>MNNIIQLIENNNLSIDDYNIIINVCNNKIYNIQNQELNNIFLKNIKNIKIINEELISFFNLIEKTLKINIDNNLNSIILSFDYNEYAIDLCIYSDEEEFVLLDEKIHILNKKTYSYEVYYENCDKKLLKILDFKNVNCDELNNFIKSLFECIPLN</sequence>
<reference evidence="1" key="1">
    <citation type="journal article" date="2020" name="Nature">
        <title>Giant virus diversity and host interactions through global metagenomics.</title>
        <authorList>
            <person name="Schulz F."/>
            <person name="Roux S."/>
            <person name="Paez-Espino D."/>
            <person name="Jungbluth S."/>
            <person name="Walsh D.A."/>
            <person name="Denef V.J."/>
            <person name="McMahon K.D."/>
            <person name="Konstantinidis K.T."/>
            <person name="Eloe-Fadrosh E.A."/>
            <person name="Kyrpides N.C."/>
            <person name="Woyke T."/>
        </authorList>
    </citation>
    <scope>NUCLEOTIDE SEQUENCE</scope>
    <source>
        <strain evidence="1">GVMAG-M-3300023184-177</strain>
    </source>
</reference>
<dbReference type="AlphaFoldDB" id="A0A6C0HVH5"/>
<organism evidence="1">
    <name type="scientific">viral metagenome</name>
    <dbReference type="NCBI Taxonomy" id="1070528"/>
    <lineage>
        <taxon>unclassified sequences</taxon>
        <taxon>metagenomes</taxon>
        <taxon>organismal metagenomes</taxon>
    </lineage>
</organism>
<accession>A0A6C0HVH5</accession>
<name>A0A6C0HVH5_9ZZZZ</name>
<dbReference type="EMBL" id="MN740018">
    <property type="protein sequence ID" value="QHT84494.1"/>
    <property type="molecule type" value="Genomic_DNA"/>
</dbReference>
<protein>
    <submittedName>
        <fullName evidence="1">Uncharacterized protein</fullName>
    </submittedName>
</protein>
<evidence type="ECO:0000313" key="1">
    <source>
        <dbReference type="EMBL" id="QHT84494.1"/>
    </source>
</evidence>
<proteinExistence type="predicted"/>